<organism evidence="1">
    <name type="scientific">Corethron hystrix</name>
    <dbReference type="NCBI Taxonomy" id="216773"/>
    <lineage>
        <taxon>Eukaryota</taxon>
        <taxon>Sar</taxon>
        <taxon>Stramenopiles</taxon>
        <taxon>Ochrophyta</taxon>
        <taxon>Bacillariophyta</taxon>
        <taxon>Coscinodiscophyceae</taxon>
        <taxon>Corethrophycidae</taxon>
        <taxon>Corethrales</taxon>
        <taxon>Corethraceae</taxon>
        <taxon>Corethron</taxon>
    </lineage>
</organism>
<dbReference type="AlphaFoldDB" id="A0A7S1BTC1"/>
<evidence type="ECO:0000313" key="1">
    <source>
        <dbReference type="EMBL" id="CAD8895685.1"/>
    </source>
</evidence>
<accession>A0A7S1BTC1</accession>
<name>A0A7S1BTC1_9STRA</name>
<protein>
    <submittedName>
        <fullName evidence="1">Uncharacterized protein</fullName>
    </submittedName>
</protein>
<proteinExistence type="predicted"/>
<dbReference type="EMBL" id="HBFR01031563">
    <property type="protein sequence ID" value="CAD8895685.1"/>
    <property type="molecule type" value="Transcribed_RNA"/>
</dbReference>
<sequence length="171" mass="18856">MEDGRDDPDLFLAETDCGTGLLRDVTPEDILPDDPSEQPRLAYPCLGLNNHHVGPYYWARSAGAGSAMEAPGVVFGDGNYYGDGHADGKGTLSWRKRGGNTNDGKRSEWVQFLQKGDGVQFVPYDPSDVIERFMRKFDFMGEQKCVRVFGVSGEGRPLGAEPFVVCEWRCG</sequence>
<gene>
    <name evidence="1" type="ORF">CHYS00102_LOCUS22899</name>
</gene>
<reference evidence="1" key="1">
    <citation type="submission" date="2021-01" db="EMBL/GenBank/DDBJ databases">
        <authorList>
            <person name="Corre E."/>
            <person name="Pelletier E."/>
            <person name="Niang G."/>
            <person name="Scheremetjew M."/>
            <person name="Finn R."/>
            <person name="Kale V."/>
            <person name="Holt S."/>
            <person name="Cochrane G."/>
            <person name="Meng A."/>
            <person name="Brown T."/>
            <person name="Cohen L."/>
        </authorList>
    </citation>
    <scope>NUCLEOTIDE SEQUENCE</scope>
    <source>
        <strain evidence="1">308</strain>
    </source>
</reference>